<comment type="subcellular location">
    <subcellularLocation>
        <location evidence="1 7">Cell membrane</location>
        <topology evidence="1 7">Multi-pass membrane protein</topology>
    </subcellularLocation>
</comment>
<evidence type="ECO:0000256" key="3">
    <source>
        <dbReference type="ARBA" id="ARBA00022475"/>
    </source>
</evidence>
<feature type="transmembrane region" description="Helical" evidence="7">
    <location>
        <begin position="134"/>
        <end position="153"/>
    </location>
</feature>
<keyword evidence="6 7" id="KW-0472">Membrane</keyword>
<dbReference type="Pfam" id="PF01311">
    <property type="entry name" value="Bac_export_1"/>
    <property type="match status" value="1"/>
</dbReference>
<name>A0AA94KRJ9_9ENTR</name>
<reference evidence="9 11" key="1">
    <citation type="submission" date="2016-10" db="EMBL/GenBank/DDBJ databases">
        <authorList>
            <person name="Varghese N."/>
            <person name="Submissions S."/>
        </authorList>
    </citation>
    <scope>NUCLEOTIDE SEQUENCE [LARGE SCALE GENOMIC DNA]</scope>
    <source>
        <strain evidence="9 11">CGMCC 1.7012</strain>
    </source>
</reference>
<evidence type="ECO:0000256" key="1">
    <source>
        <dbReference type="ARBA" id="ARBA00004651"/>
    </source>
</evidence>
<proteinExistence type="inferred from homology"/>
<organism evidence="9 11">
    <name type="scientific">Kosakonia oryzae</name>
    <dbReference type="NCBI Taxonomy" id="497725"/>
    <lineage>
        <taxon>Bacteria</taxon>
        <taxon>Pseudomonadati</taxon>
        <taxon>Pseudomonadota</taxon>
        <taxon>Gammaproteobacteria</taxon>
        <taxon>Enterobacterales</taxon>
        <taxon>Enterobacteriaceae</taxon>
        <taxon>Kosakonia</taxon>
    </lineage>
</organism>
<dbReference type="Proteomes" id="UP000078227">
    <property type="component" value="Chromosome"/>
</dbReference>
<accession>A0AA94KRJ9</accession>
<dbReference type="RefSeq" id="WP_064563702.1">
    <property type="nucleotide sequence ID" value="NZ_CP014007.2"/>
</dbReference>
<evidence type="ECO:0000256" key="7">
    <source>
        <dbReference type="RuleBase" id="RU362072"/>
    </source>
</evidence>
<evidence type="ECO:0000256" key="6">
    <source>
        <dbReference type="ARBA" id="ARBA00023136"/>
    </source>
</evidence>
<evidence type="ECO:0000256" key="2">
    <source>
        <dbReference type="ARBA" id="ARBA00009772"/>
    </source>
</evidence>
<evidence type="ECO:0000256" key="4">
    <source>
        <dbReference type="ARBA" id="ARBA00022692"/>
    </source>
</evidence>
<keyword evidence="5 7" id="KW-1133">Transmembrane helix</keyword>
<dbReference type="EMBL" id="CP014007">
    <property type="protein sequence ID" value="ANI81305.1"/>
    <property type="molecule type" value="Genomic_DNA"/>
</dbReference>
<feature type="transmembrane region" description="Helical" evidence="7">
    <location>
        <begin position="217"/>
        <end position="237"/>
    </location>
</feature>
<sequence>MLAPMIDSLFTAMLALGLGMARIFPCVLIAPIFAFSTLKGMVRTAIVVSLALFITPTIVPQISALSFNAWAMVGLALKEIILGFVLGVLLALPFWLFTSVGALFDNQRGALAGGQLNPTLGPDATPLGDMLRQWFTMLLILSFGMRLVTQVIWDSYNLWPIDAWLPAFSQMGFAELLKRISGMFVDMVLYAGPLVLLLMLLDFCIGILSIYSPQLQATVLTVPVKCLAGILFFIIYLPTLEYLARHQLLSLHDLIPHLSHILPPKRK</sequence>
<keyword evidence="3 7" id="KW-1003">Cell membrane</keyword>
<feature type="transmembrane region" description="Helical" evidence="7">
    <location>
        <begin position="12"/>
        <end position="34"/>
    </location>
</feature>
<feature type="transmembrane region" description="Helical" evidence="7">
    <location>
        <begin position="80"/>
        <end position="104"/>
    </location>
</feature>
<evidence type="ECO:0000313" key="11">
    <source>
        <dbReference type="Proteomes" id="UP000182314"/>
    </source>
</evidence>
<gene>
    <name evidence="8" type="primary">sctT</name>
    <name evidence="8" type="ORF">AWR26_03740</name>
    <name evidence="9" type="ORF">SAMN05216286_3562</name>
</gene>
<evidence type="ECO:0000313" key="9">
    <source>
        <dbReference type="EMBL" id="SFC87533.1"/>
    </source>
</evidence>
<reference evidence="8 10" key="2">
    <citation type="submission" date="2021-03" db="EMBL/GenBank/DDBJ databases">
        <authorList>
            <person name="Li Y."/>
            <person name="Li S."/>
            <person name="Chen M."/>
            <person name="Peng G."/>
            <person name="Tan Z."/>
            <person name="An Q."/>
        </authorList>
    </citation>
    <scope>NUCLEOTIDE SEQUENCE [LARGE SCALE GENOMIC DNA]</scope>
    <source>
        <strain evidence="8 10">Ola 51</strain>
    </source>
</reference>
<dbReference type="GO" id="GO:0005886">
    <property type="term" value="C:plasma membrane"/>
    <property type="evidence" value="ECO:0007669"/>
    <property type="project" value="UniProtKB-SubCell"/>
</dbReference>
<protein>
    <submittedName>
        <fullName evidence="9">Type III secretion protein T</fullName>
    </submittedName>
    <submittedName>
        <fullName evidence="8">Type III secretion system export apparatus subunit SctT</fullName>
    </submittedName>
</protein>
<dbReference type="GO" id="GO:0006605">
    <property type="term" value="P:protein targeting"/>
    <property type="evidence" value="ECO:0007669"/>
    <property type="project" value="UniProtKB-UniRule"/>
</dbReference>
<evidence type="ECO:0000256" key="5">
    <source>
        <dbReference type="ARBA" id="ARBA00022989"/>
    </source>
</evidence>
<dbReference type="AlphaFoldDB" id="A0AA94KRJ9"/>
<dbReference type="NCBIfam" id="TIGR01401">
    <property type="entry name" value="fliR_like_III"/>
    <property type="match status" value="1"/>
</dbReference>
<dbReference type="InterPro" id="IPR006304">
    <property type="entry name" value="T3SS_SpaR/YscT"/>
</dbReference>
<dbReference type="Proteomes" id="UP000182314">
    <property type="component" value="Unassembled WGS sequence"/>
</dbReference>
<feature type="transmembrane region" description="Helical" evidence="7">
    <location>
        <begin position="46"/>
        <end position="68"/>
    </location>
</feature>
<dbReference type="PRINTS" id="PR00953">
    <property type="entry name" value="TYPE3IMRPROT"/>
</dbReference>
<dbReference type="KEGG" id="kor:AWR26_03740"/>
<dbReference type="EMBL" id="FOKO01000004">
    <property type="protein sequence ID" value="SFC87533.1"/>
    <property type="molecule type" value="Genomic_DNA"/>
</dbReference>
<dbReference type="InterPro" id="IPR002010">
    <property type="entry name" value="T3SS_IM_R"/>
</dbReference>
<comment type="similarity">
    <text evidence="2 7">Belongs to the FliR/MopE/SpaR family.</text>
</comment>
<evidence type="ECO:0000313" key="10">
    <source>
        <dbReference type="Proteomes" id="UP000078227"/>
    </source>
</evidence>
<dbReference type="PANTHER" id="PTHR30065">
    <property type="entry name" value="FLAGELLAR BIOSYNTHETIC PROTEIN FLIR"/>
    <property type="match status" value="1"/>
</dbReference>
<evidence type="ECO:0000313" key="8">
    <source>
        <dbReference type="EMBL" id="ANI81305.1"/>
    </source>
</evidence>
<keyword evidence="4 7" id="KW-0812">Transmembrane</keyword>
<feature type="transmembrane region" description="Helical" evidence="7">
    <location>
        <begin position="189"/>
        <end position="211"/>
    </location>
</feature>
<dbReference type="PANTHER" id="PTHR30065:SF1">
    <property type="entry name" value="SURFACE PRESENTATION OF ANTIGENS PROTEIN SPAR"/>
    <property type="match status" value="1"/>
</dbReference>
<keyword evidence="10" id="KW-1185">Reference proteome</keyword>